<accession>A0A1J7J3J2</accession>
<feature type="region of interest" description="Disordered" evidence="1">
    <location>
        <begin position="1"/>
        <end position="45"/>
    </location>
</feature>
<feature type="compositionally biased region" description="Low complexity" evidence="1">
    <location>
        <begin position="879"/>
        <end position="900"/>
    </location>
</feature>
<feature type="compositionally biased region" description="Low complexity" evidence="1">
    <location>
        <begin position="1"/>
        <end position="13"/>
    </location>
</feature>
<evidence type="ECO:0000313" key="2">
    <source>
        <dbReference type="EMBL" id="OIW33931.1"/>
    </source>
</evidence>
<evidence type="ECO:0000256" key="1">
    <source>
        <dbReference type="SAM" id="MobiDB-lite"/>
    </source>
</evidence>
<dbReference type="Proteomes" id="UP000182658">
    <property type="component" value="Unassembled WGS sequence"/>
</dbReference>
<dbReference type="OrthoDB" id="5369729at2759"/>
<feature type="compositionally biased region" description="Polar residues" evidence="1">
    <location>
        <begin position="701"/>
        <end position="723"/>
    </location>
</feature>
<feature type="non-terminal residue" evidence="2">
    <location>
        <position position="957"/>
    </location>
</feature>
<feature type="compositionally biased region" description="Basic and acidic residues" evidence="1">
    <location>
        <begin position="368"/>
        <end position="377"/>
    </location>
</feature>
<feature type="compositionally biased region" description="Polar residues" evidence="1">
    <location>
        <begin position="561"/>
        <end position="595"/>
    </location>
</feature>
<sequence>DNSSTNPSNINPNKTDYGSATGSNNETNSILHNHRQNHNSSKLPAFRFADLKKDALVRPTLLQHRIPPSPVSPTPAQADPARRSAESSETSSTSSESHPEHVSQPSPSRTRASTVQIASPANPLTSFSKRPASFPDSPTAVANLSKSTPAVKAQHRGAPALSSPESNGTPAGNGPALTKPRRVASDSATKDWAQGQRELLLPKTIDATKSDDKRRSRPPVSFRPPNITSVASPRAVIPPIRGFRSSGSRKSLVLDMNSRRVSYDESSDGSSDPNHRDRTLRALEGRTDDDYSQMTPPDSAEATPDENTADIFMRIAAREDPTQRSPRDNGAEDERSAITRLTRSSQRRPFSAAVPSYQVSSPPQVPRRLSDQRETSRTRRMANEQSAQQITRELNYRGLAREQPKPSSNGNDDDPIRTQSNRASSLRPSPITPRTLAFHDSQSEVGSWNSRRRPSVTESSGGLSSRASHLRNANLAYGQGRTYNSSPLAPRAIDVSSHHPAETNHGPEGTESSASTAAPSMIWDELDDLKSRIHRLELTGKPPATSAAAMSRISDERPATAVTNATSMSASPKRGTGTNAPQPETGSTTSSQRESQPIILSALSKTKDIVSSDVYSAIESAANDALALMSMMGTPGQPGPISSGASTIGGGGSVTDRQLRRKAESICRSLTELCLALTEEAPDKSTATTQVVVTTPREQETLTSPTTSRMNNVSSQRRPSALTDQTLARLNPTPRAPSSLEQRRATLMASTPLASPRFAALPGTPTDAVGRKSSLLVARRRAGTEEPEEQTGRKTSLLLRTRRAGTEEPEEGRKTSLLLRGRRGTNDEEEDESRFRAPSRAVTEVNTLRPLRRDYTTQAASQQDTNGTVSSALPRRRLVPSSLSSRLNVPSSPAAPSPAAGRRFLDRSTPERDTSGVAEKLAEDRGPRQFSLSQTAMLNRTSSLSRRRDSHIPSLSS</sequence>
<reference evidence="2 3" key="1">
    <citation type="submission" date="2016-10" db="EMBL/GenBank/DDBJ databases">
        <title>Draft genome sequence of Coniochaeta ligniaria NRRL30616, a lignocellulolytic fungus for bioabatement of inhibitors in plant biomass hydrolysates.</title>
        <authorList>
            <consortium name="DOE Joint Genome Institute"/>
            <person name="Jimenez D.J."/>
            <person name="Hector R.E."/>
            <person name="Riley R."/>
            <person name="Sun H."/>
            <person name="Grigoriev I.V."/>
            <person name="Van Elsas J.D."/>
            <person name="Nichols N.N."/>
        </authorList>
    </citation>
    <scope>NUCLEOTIDE SEQUENCE [LARGE SCALE GENOMIC DNA]</scope>
    <source>
        <strain evidence="2 3">NRRL 30616</strain>
    </source>
</reference>
<proteinExistence type="predicted"/>
<feature type="compositionally biased region" description="Polar residues" evidence="1">
    <location>
        <begin position="417"/>
        <end position="427"/>
    </location>
</feature>
<dbReference type="EMBL" id="KV875094">
    <property type="protein sequence ID" value="OIW33931.1"/>
    <property type="molecule type" value="Genomic_DNA"/>
</dbReference>
<feature type="compositionally biased region" description="Polar residues" evidence="1">
    <location>
        <begin position="383"/>
        <end position="392"/>
    </location>
</feature>
<feature type="non-terminal residue" evidence="2">
    <location>
        <position position="1"/>
    </location>
</feature>
<feature type="region of interest" description="Disordered" evidence="1">
    <location>
        <begin position="282"/>
        <end position="467"/>
    </location>
</feature>
<feature type="region of interest" description="Disordered" evidence="1">
    <location>
        <begin position="497"/>
        <end position="516"/>
    </location>
</feature>
<protein>
    <submittedName>
        <fullName evidence="2">Uncharacterized protein</fullName>
    </submittedName>
</protein>
<feature type="region of interest" description="Disordered" evidence="1">
    <location>
        <begin position="63"/>
        <end position="230"/>
    </location>
</feature>
<feature type="compositionally biased region" description="Polar residues" evidence="1">
    <location>
        <begin position="930"/>
        <end position="944"/>
    </location>
</feature>
<feature type="region of interest" description="Disordered" evidence="1">
    <location>
        <begin position="697"/>
        <end position="723"/>
    </location>
</feature>
<feature type="region of interest" description="Disordered" evidence="1">
    <location>
        <begin position="779"/>
        <end position="957"/>
    </location>
</feature>
<name>A0A1J7J3J2_9PEZI</name>
<dbReference type="AlphaFoldDB" id="A0A1J7J3J2"/>
<organism evidence="2 3">
    <name type="scientific">Coniochaeta ligniaria NRRL 30616</name>
    <dbReference type="NCBI Taxonomy" id="1408157"/>
    <lineage>
        <taxon>Eukaryota</taxon>
        <taxon>Fungi</taxon>
        <taxon>Dikarya</taxon>
        <taxon>Ascomycota</taxon>
        <taxon>Pezizomycotina</taxon>
        <taxon>Sordariomycetes</taxon>
        <taxon>Sordariomycetidae</taxon>
        <taxon>Coniochaetales</taxon>
        <taxon>Coniochaetaceae</taxon>
        <taxon>Coniochaeta</taxon>
    </lineage>
</organism>
<feature type="compositionally biased region" description="Basic and acidic residues" evidence="1">
    <location>
        <begin position="903"/>
        <end position="927"/>
    </location>
</feature>
<feature type="compositionally biased region" description="Low complexity" evidence="1">
    <location>
        <begin position="87"/>
        <end position="96"/>
    </location>
</feature>
<feature type="compositionally biased region" description="Polar residues" evidence="1">
    <location>
        <begin position="456"/>
        <end position="467"/>
    </location>
</feature>
<keyword evidence="3" id="KW-1185">Reference proteome</keyword>
<feature type="compositionally biased region" description="Basic and acidic residues" evidence="1">
    <location>
        <begin position="316"/>
        <end position="337"/>
    </location>
</feature>
<dbReference type="InParanoid" id="A0A1J7J3J2"/>
<evidence type="ECO:0000313" key="3">
    <source>
        <dbReference type="Proteomes" id="UP000182658"/>
    </source>
</evidence>
<feature type="compositionally biased region" description="Polar residues" evidence="1">
    <location>
        <begin position="14"/>
        <end position="31"/>
    </location>
</feature>
<feature type="region of interest" description="Disordered" evidence="1">
    <location>
        <begin position="538"/>
        <end position="596"/>
    </location>
</feature>
<feature type="compositionally biased region" description="Low complexity" evidence="1">
    <location>
        <begin position="351"/>
        <end position="362"/>
    </location>
</feature>
<feature type="compositionally biased region" description="Polar residues" evidence="1">
    <location>
        <begin position="339"/>
        <end position="348"/>
    </location>
</feature>
<dbReference type="STRING" id="1408157.A0A1J7J3J2"/>
<feature type="compositionally biased region" description="Polar residues" evidence="1">
    <location>
        <begin position="103"/>
        <end position="128"/>
    </location>
</feature>
<gene>
    <name evidence="2" type="ORF">CONLIGDRAFT_559319</name>
</gene>
<feature type="compositionally biased region" description="Polar residues" evidence="1">
    <location>
        <begin position="856"/>
        <end position="869"/>
    </location>
</feature>